<evidence type="ECO:0000313" key="1">
    <source>
        <dbReference type="EMBL" id="KRG73880.1"/>
    </source>
</evidence>
<comment type="caution">
    <text evidence="1">The sequence shown here is derived from an EMBL/GenBank/DDBJ whole genome shotgun (WGS) entry which is preliminary data.</text>
</comment>
<evidence type="ECO:0000313" key="2">
    <source>
        <dbReference type="Proteomes" id="UP000050956"/>
    </source>
</evidence>
<reference evidence="1 2" key="1">
    <citation type="submission" date="2015-05" db="EMBL/GenBank/DDBJ databases">
        <title>Genome sequencing and analysis of members of genus Stenotrophomonas.</title>
        <authorList>
            <person name="Patil P.P."/>
            <person name="Midha S."/>
            <person name="Patil P.B."/>
        </authorList>
    </citation>
    <scope>NUCLEOTIDE SEQUENCE [LARGE SCALE GENOMIC DNA]</scope>
    <source>
        <strain evidence="1 2">DSM 24757</strain>
    </source>
</reference>
<accession>A0A0R0D9N4</accession>
<proteinExistence type="predicted"/>
<dbReference type="Proteomes" id="UP000050956">
    <property type="component" value="Unassembled WGS sequence"/>
</dbReference>
<dbReference type="EMBL" id="LDJM01000054">
    <property type="protein sequence ID" value="KRG73880.1"/>
    <property type="molecule type" value="Genomic_DNA"/>
</dbReference>
<keyword evidence="2" id="KW-1185">Reference proteome</keyword>
<dbReference type="AlphaFoldDB" id="A0A0R0D9N4"/>
<sequence length="69" mass="7681">MFGQDVSTRFKKIGSRAKKVGVKTPAKLVQHCSATLFSLFSELFLPNAFSSFFFSFLCGDAFSLLSFPF</sequence>
<gene>
    <name evidence="1" type="ORF">ABB30_15080</name>
</gene>
<name>A0A0R0D9N4_9GAMM</name>
<protein>
    <submittedName>
        <fullName evidence="1">Uncharacterized protein</fullName>
    </submittedName>
</protein>
<organism evidence="1 2">
    <name type="scientific">Stenotrophomonas ginsengisoli</name>
    <dbReference type="NCBI Taxonomy" id="336566"/>
    <lineage>
        <taxon>Bacteria</taxon>
        <taxon>Pseudomonadati</taxon>
        <taxon>Pseudomonadota</taxon>
        <taxon>Gammaproteobacteria</taxon>
        <taxon>Lysobacterales</taxon>
        <taxon>Lysobacteraceae</taxon>
        <taxon>Stenotrophomonas</taxon>
    </lineage>
</organism>